<name>A0A0U1QLQ8_9BACL</name>
<dbReference type="Proteomes" id="UP000035553">
    <property type="component" value="Unassembled WGS sequence"/>
</dbReference>
<comment type="caution">
    <text evidence="2">The sequence shown here is derived from an EMBL/GenBank/DDBJ whole genome shotgun (WGS) entry which is preliminary data.</text>
</comment>
<dbReference type="RefSeq" id="WP_010025337.1">
    <property type="nucleotide sequence ID" value="NZ_AFVQ02000175.1"/>
</dbReference>
<dbReference type="InterPro" id="IPR024405">
    <property type="entry name" value="Phage_BhlA/UviB"/>
</dbReference>
<dbReference type="EMBL" id="AFVQ02000175">
    <property type="protein sequence ID" value="KLI01711.1"/>
    <property type="molecule type" value="Genomic_DNA"/>
</dbReference>
<feature type="transmembrane region" description="Helical" evidence="1">
    <location>
        <begin position="12"/>
        <end position="27"/>
    </location>
</feature>
<gene>
    <name evidence="2" type="ORF">SINU_11950</name>
</gene>
<dbReference type="AlphaFoldDB" id="A0A0U1QLQ8"/>
<reference evidence="2 3" key="1">
    <citation type="journal article" date="2011" name="J. Bacteriol.">
        <title>Draft genome sequence of Sporolactobacillus inulinus strain CASD, an efficient D-lactic acid-producing bacterium with high-concentration lactate tolerance capability.</title>
        <authorList>
            <person name="Yu B."/>
            <person name="Su F."/>
            <person name="Wang L."/>
            <person name="Xu K."/>
            <person name="Zhao B."/>
            <person name="Xu P."/>
        </authorList>
    </citation>
    <scope>NUCLEOTIDE SEQUENCE [LARGE SCALE GENOMIC DNA]</scope>
    <source>
        <strain evidence="2 3">CASD</strain>
    </source>
</reference>
<keyword evidence="3" id="KW-1185">Reference proteome</keyword>
<protein>
    <recommendedName>
        <fullName evidence="4">BhlA-like holin</fullName>
    </recommendedName>
</protein>
<evidence type="ECO:0000313" key="3">
    <source>
        <dbReference type="Proteomes" id="UP000035553"/>
    </source>
</evidence>
<evidence type="ECO:0000313" key="2">
    <source>
        <dbReference type="EMBL" id="KLI01711.1"/>
    </source>
</evidence>
<keyword evidence="1" id="KW-1133">Transmembrane helix</keyword>
<keyword evidence="1" id="KW-0472">Membrane</keyword>
<organism evidence="2 3">
    <name type="scientific">Sporolactobacillus inulinus CASD</name>
    <dbReference type="NCBI Taxonomy" id="1069536"/>
    <lineage>
        <taxon>Bacteria</taxon>
        <taxon>Bacillati</taxon>
        <taxon>Bacillota</taxon>
        <taxon>Bacilli</taxon>
        <taxon>Bacillales</taxon>
        <taxon>Sporolactobacillaceae</taxon>
        <taxon>Sporolactobacillus</taxon>
    </lineage>
</organism>
<accession>A0A0U1QLQ8</accession>
<evidence type="ECO:0000256" key="1">
    <source>
        <dbReference type="SAM" id="Phobius"/>
    </source>
</evidence>
<keyword evidence="1" id="KW-0812">Transmembrane</keyword>
<dbReference type="Pfam" id="PF10960">
    <property type="entry name" value="Holin_BhlA"/>
    <property type="match status" value="1"/>
</dbReference>
<proteinExistence type="predicted"/>
<evidence type="ECO:0008006" key="4">
    <source>
        <dbReference type="Google" id="ProtNLM"/>
    </source>
</evidence>
<dbReference type="STRING" id="1069536.SINU_11950"/>
<sequence>MTDLLITEAAKQGLWAILYITLYFYTLREGRRQQTISATREDQLRDEASMLRKECLDREAKLTNFIDNMAKQFERLATQYERIAADVQEIRVDLEHKVDRTELK</sequence>